<keyword evidence="2" id="KW-1185">Reference proteome</keyword>
<evidence type="ECO:0000313" key="2">
    <source>
        <dbReference type="Proteomes" id="UP000019335"/>
    </source>
</evidence>
<dbReference type="Proteomes" id="UP000019335">
    <property type="component" value="Chromosome 15"/>
</dbReference>
<accession>W7TKK9</accession>
<evidence type="ECO:0008006" key="3">
    <source>
        <dbReference type="Google" id="ProtNLM"/>
    </source>
</evidence>
<name>W7TKK9_9STRA</name>
<sequence length="244" mass="26639">MHPFISKGEVSTTAIIMEEKRDALSVKQQVVDLAVAEGVRAAVGAGCLSGLGVFAAHKYSPWFNKSLGISGKVGTVMIAITGSFFLFSELVLIDAQRHPQAYGFMDTPALTAAPTDAAKPDAEKREKDEGLGMIHIKPRYVYATVANHLYDHPFQMLVALSTPIIGGFFYTEMQKPGLKLSQRIIHTRVQGQASVILILALTMGFRDQCVRLELYFCGTKGSIGREVVQNEAKDSYIQGRTSNI</sequence>
<proteinExistence type="predicted"/>
<dbReference type="OrthoDB" id="36576at2759"/>
<dbReference type="AlphaFoldDB" id="W7TKK9"/>
<dbReference type="EMBL" id="AZIL01001410">
    <property type="protein sequence ID" value="EWM24013.1"/>
    <property type="molecule type" value="Genomic_DNA"/>
</dbReference>
<organism evidence="1 2">
    <name type="scientific">Nannochloropsis gaditana</name>
    <dbReference type="NCBI Taxonomy" id="72520"/>
    <lineage>
        <taxon>Eukaryota</taxon>
        <taxon>Sar</taxon>
        <taxon>Stramenopiles</taxon>
        <taxon>Ochrophyta</taxon>
        <taxon>Eustigmatophyceae</taxon>
        <taxon>Eustigmatales</taxon>
        <taxon>Monodopsidaceae</taxon>
        <taxon>Nannochloropsis</taxon>
    </lineage>
</organism>
<protein>
    <recommendedName>
        <fullName evidence="3">HIG1 domain-containing protein</fullName>
    </recommendedName>
</protein>
<reference evidence="1 2" key="1">
    <citation type="journal article" date="2014" name="Mol. Plant">
        <title>Chromosome Scale Genome Assembly and Transcriptome Profiling of Nannochloropsis gaditana in Nitrogen Depletion.</title>
        <authorList>
            <person name="Corteggiani Carpinelli E."/>
            <person name="Telatin A."/>
            <person name="Vitulo N."/>
            <person name="Forcato C."/>
            <person name="D'Angelo M."/>
            <person name="Schiavon R."/>
            <person name="Vezzi A."/>
            <person name="Giacometti G.M."/>
            <person name="Morosinotto T."/>
            <person name="Valle G."/>
        </authorList>
    </citation>
    <scope>NUCLEOTIDE SEQUENCE [LARGE SCALE GENOMIC DNA]</scope>
    <source>
        <strain evidence="1 2">B-31</strain>
    </source>
</reference>
<gene>
    <name evidence="1" type="ORF">Naga_100040g22</name>
</gene>
<comment type="caution">
    <text evidence="1">The sequence shown here is derived from an EMBL/GenBank/DDBJ whole genome shotgun (WGS) entry which is preliminary data.</text>
</comment>
<evidence type="ECO:0000313" key="1">
    <source>
        <dbReference type="EMBL" id="EWM24013.1"/>
    </source>
</evidence>